<organism evidence="7">
    <name type="scientific">Staphylothermus marinus</name>
    <dbReference type="NCBI Taxonomy" id="2280"/>
    <lineage>
        <taxon>Archaea</taxon>
        <taxon>Thermoproteota</taxon>
        <taxon>Thermoprotei</taxon>
        <taxon>Desulfurococcales</taxon>
        <taxon>Desulfurococcaceae</taxon>
        <taxon>Staphylothermus</taxon>
    </lineage>
</organism>
<dbReference type="InterPro" id="IPR006058">
    <property type="entry name" value="2Fe2S_fd_BS"/>
</dbReference>
<sequence>MSIHRVCLKINGLNYSFEIPSTERLIDTLRYRIGLMSVKEGCGRGECGNCIVIVNGLPRHSCLILTARLDGAEITTLEGIALPGKLHAIQVAFIESGGIQCGFCVPGFIMVAKALIDHDPKPSREKIIEWLSSVLCRCGSYYYYVRAVEKAIKYINEGKLFFDEREFREKYSGEIIGD</sequence>
<dbReference type="Gene3D" id="3.10.20.30">
    <property type="match status" value="1"/>
</dbReference>
<dbReference type="Pfam" id="PF00111">
    <property type="entry name" value="Fer2"/>
    <property type="match status" value="1"/>
</dbReference>
<proteinExistence type="predicted"/>
<keyword evidence="5" id="KW-0411">Iron-sulfur</keyword>
<protein>
    <submittedName>
        <fullName evidence="7">(2Fe-2S)-binding protein</fullName>
    </submittedName>
</protein>
<keyword evidence="1" id="KW-0001">2Fe-2S</keyword>
<name>A0A7C4HA22_STAMA</name>
<evidence type="ECO:0000256" key="5">
    <source>
        <dbReference type="ARBA" id="ARBA00023014"/>
    </source>
</evidence>
<evidence type="ECO:0000313" key="7">
    <source>
        <dbReference type="EMBL" id="HGM59266.1"/>
    </source>
</evidence>
<accession>A0A7C4HA22</accession>
<evidence type="ECO:0000256" key="1">
    <source>
        <dbReference type="ARBA" id="ARBA00022714"/>
    </source>
</evidence>
<dbReference type="InterPro" id="IPR051452">
    <property type="entry name" value="Diverse_Oxidoreductases"/>
</dbReference>
<keyword evidence="3" id="KW-0560">Oxidoreductase</keyword>
<dbReference type="GO" id="GO:0051537">
    <property type="term" value="F:2 iron, 2 sulfur cluster binding"/>
    <property type="evidence" value="ECO:0007669"/>
    <property type="project" value="UniProtKB-KW"/>
</dbReference>
<keyword evidence="4" id="KW-0408">Iron</keyword>
<evidence type="ECO:0000256" key="3">
    <source>
        <dbReference type="ARBA" id="ARBA00023002"/>
    </source>
</evidence>
<comment type="caution">
    <text evidence="7">The sequence shown here is derived from an EMBL/GenBank/DDBJ whole genome shotgun (WGS) entry which is preliminary data.</text>
</comment>
<dbReference type="PROSITE" id="PS00197">
    <property type="entry name" value="2FE2S_FER_1"/>
    <property type="match status" value="1"/>
</dbReference>
<evidence type="ECO:0000259" key="6">
    <source>
        <dbReference type="PROSITE" id="PS51085"/>
    </source>
</evidence>
<reference evidence="7" key="1">
    <citation type="journal article" date="2020" name="mSystems">
        <title>Genome- and Community-Level Interaction Insights into Carbon Utilization and Element Cycling Functions of Hydrothermarchaeota in Hydrothermal Sediment.</title>
        <authorList>
            <person name="Zhou Z."/>
            <person name="Liu Y."/>
            <person name="Xu W."/>
            <person name="Pan J."/>
            <person name="Luo Z.H."/>
            <person name="Li M."/>
        </authorList>
    </citation>
    <scope>NUCLEOTIDE SEQUENCE [LARGE SCALE GENOMIC DNA]</scope>
    <source>
        <strain evidence="7">SpSt-642</strain>
    </source>
</reference>
<dbReference type="InterPro" id="IPR012675">
    <property type="entry name" value="Beta-grasp_dom_sf"/>
</dbReference>
<dbReference type="EMBL" id="DTBJ01000057">
    <property type="protein sequence ID" value="HGM59266.1"/>
    <property type="molecule type" value="Genomic_DNA"/>
</dbReference>
<evidence type="ECO:0000256" key="2">
    <source>
        <dbReference type="ARBA" id="ARBA00022723"/>
    </source>
</evidence>
<dbReference type="PANTHER" id="PTHR44379">
    <property type="entry name" value="OXIDOREDUCTASE WITH IRON-SULFUR SUBUNIT"/>
    <property type="match status" value="1"/>
</dbReference>
<dbReference type="InterPro" id="IPR036010">
    <property type="entry name" value="2Fe-2S_ferredoxin-like_sf"/>
</dbReference>
<dbReference type="SUPFAM" id="SSF54292">
    <property type="entry name" value="2Fe-2S ferredoxin-like"/>
    <property type="match status" value="1"/>
</dbReference>
<dbReference type="PROSITE" id="PS51085">
    <property type="entry name" value="2FE2S_FER_2"/>
    <property type="match status" value="1"/>
</dbReference>
<keyword evidence="2" id="KW-0479">Metal-binding</keyword>
<dbReference type="GO" id="GO:0046872">
    <property type="term" value="F:metal ion binding"/>
    <property type="evidence" value="ECO:0007669"/>
    <property type="project" value="UniProtKB-KW"/>
</dbReference>
<evidence type="ECO:0000256" key="4">
    <source>
        <dbReference type="ARBA" id="ARBA00023004"/>
    </source>
</evidence>
<dbReference type="PANTHER" id="PTHR44379:SF8">
    <property type="entry name" value="XANTHINE DEHYDROGENASE IRON-SULFUR-BINDING SUBUNIT XDHC-RELATED"/>
    <property type="match status" value="1"/>
</dbReference>
<dbReference type="SUPFAM" id="SSF47741">
    <property type="entry name" value="CO dehydrogenase ISP C-domain like"/>
    <property type="match status" value="1"/>
</dbReference>
<gene>
    <name evidence="7" type="ORF">ENU14_06765</name>
</gene>
<dbReference type="InterPro" id="IPR036884">
    <property type="entry name" value="2Fe-2S-bd_dom_sf"/>
</dbReference>
<dbReference type="Gene3D" id="1.10.150.120">
    <property type="entry name" value="[2Fe-2S]-binding domain"/>
    <property type="match status" value="1"/>
</dbReference>
<dbReference type="InterPro" id="IPR001041">
    <property type="entry name" value="2Fe-2S_ferredoxin-type"/>
</dbReference>
<feature type="domain" description="2Fe-2S ferredoxin-type" evidence="6">
    <location>
        <begin position="4"/>
        <end position="80"/>
    </location>
</feature>
<dbReference type="Pfam" id="PF01799">
    <property type="entry name" value="Fer2_2"/>
    <property type="match status" value="1"/>
</dbReference>
<dbReference type="AlphaFoldDB" id="A0A7C4HA22"/>
<dbReference type="InterPro" id="IPR002888">
    <property type="entry name" value="2Fe-2S-bd"/>
</dbReference>
<dbReference type="GO" id="GO:0016491">
    <property type="term" value="F:oxidoreductase activity"/>
    <property type="evidence" value="ECO:0007669"/>
    <property type="project" value="UniProtKB-KW"/>
</dbReference>